<proteinExistence type="predicted"/>
<dbReference type="Proteomes" id="UP001156882">
    <property type="component" value="Unassembled WGS sequence"/>
</dbReference>
<evidence type="ECO:0000313" key="2">
    <source>
        <dbReference type="Proteomes" id="UP001156882"/>
    </source>
</evidence>
<sequence length="69" mass="7652">MDTNTRSIYTSSNGDRWVLVHNPESGRSLVRHEPNRSSGGKAVEIDVDDFLLRDGESPQGIALRTLLSK</sequence>
<reference evidence="2" key="1">
    <citation type="journal article" date="2019" name="Int. J. Syst. Evol. Microbiol.">
        <title>The Global Catalogue of Microorganisms (GCM) 10K type strain sequencing project: providing services to taxonomists for standard genome sequencing and annotation.</title>
        <authorList>
            <consortium name="The Broad Institute Genomics Platform"/>
            <consortium name="The Broad Institute Genome Sequencing Center for Infectious Disease"/>
            <person name="Wu L."/>
            <person name="Ma J."/>
        </authorList>
    </citation>
    <scope>NUCLEOTIDE SEQUENCE [LARGE SCALE GENOMIC DNA]</scope>
    <source>
        <strain evidence="2">NBRC 101365</strain>
    </source>
</reference>
<accession>A0ABQ6CS51</accession>
<evidence type="ECO:0000313" key="1">
    <source>
        <dbReference type="EMBL" id="GLS23178.1"/>
    </source>
</evidence>
<name>A0ABQ6CS51_9HYPH</name>
<organism evidence="1 2">
    <name type="scientific">Labrys miyagiensis</name>
    <dbReference type="NCBI Taxonomy" id="346912"/>
    <lineage>
        <taxon>Bacteria</taxon>
        <taxon>Pseudomonadati</taxon>
        <taxon>Pseudomonadota</taxon>
        <taxon>Alphaproteobacteria</taxon>
        <taxon>Hyphomicrobiales</taxon>
        <taxon>Xanthobacteraceae</taxon>
        <taxon>Labrys</taxon>
    </lineage>
</organism>
<dbReference type="EMBL" id="BSPC01000069">
    <property type="protein sequence ID" value="GLS23178.1"/>
    <property type="molecule type" value="Genomic_DNA"/>
</dbReference>
<gene>
    <name evidence="1" type="ORF">GCM10007874_61980</name>
</gene>
<keyword evidence="2" id="KW-1185">Reference proteome</keyword>
<protein>
    <submittedName>
        <fullName evidence="1">Uncharacterized protein</fullName>
    </submittedName>
</protein>
<comment type="caution">
    <text evidence="1">The sequence shown here is derived from an EMBL/GenBank/DDBJ whole genome shotgun (WGS) entry which is preliminary data.</text>
</comment>
<dbReference type="RefSeq" id="WP_284316102.1">
    <property type="nucleotide sequence ID" value="NZ_BSPC01000069.1"/>
</dbReference>